<dbReference type="Proteomes" id="UP000518752">
    <property type="component" value="Unassembled WGS sequence"/>
</dbReference>
<comment type="caution">
    <text evidence="2">The sequence shown here is derived from an EMBL/GenBank/DDBJ whole genome shotgun (WGS) entry which is preliminary data.</text>
</comment>
<accession>A0A8H5I2E3</accession>
<reference evidence="2 3" key="1">
    <citation type="journal article" date="2020" name="ISME J.">
        <title>Uncovering the hidden diversity of litter-decomposition mechanisms in mushroom-forming fungi.</title>
        <authorList>
            <person name="Floudas D."/>
            <person name="Bentzer J."/>
            <person name="Ahren D."/>
            <person name="Johansson T."/>
            <person name="Persson P."/>
            <person name="Tunlid A."/>
        </authorList>
    </citation>
    <scope>NUCLEOTIDE SEQUENCE [LARGE SCALE GENOMIC DNA]</scope>
    <source>
        <strain evidence="2 3">CBS 406.79</strain>
    </source>
</reference>
<dbReference type="PROSITE" id="PS50181">
    <property type="entry name" value="FBOX"/>
    <property type="match status" value="1"/>
</dbReference>
<dbReference type="OrthoDB" id="613763at2759"/>
<sequence length="331" mass="36876">MSFAMLPHELLDAVCDDLPQPDLARLSYTASWLHLPAQRQLYRHVHISSSRHALPVVLTMARKPHIAHFVRSFAIDLDSDATLLGAFYIHLARAVSYMSELTSLRLLVDPSASWILKSLSFPRLIHFACPFALDSHVSAFLGRTPTLLELQVDSIPFRHERPAFALTPSSVPNLQEFVGSSQAAEAIVPSRPVHTVQLTSGDLTVDVATCLAQSSTDIAVLSGPTSSDPTALLQTLSKRIQRLLHLRLMTIYYSFSEAPDVNFYQDIAGALNAFTDLQTFELSGMHWGSQERKGRVDSNPQRVWQSQPLELEASDEELVEIDTYSDLFFGY</sequence>
<name>A0A8H5I2E3_9AGAR</name>
<organism evidence="2 3">
    <name type="scientific">Collybiopsis confluens</name>
    <dbReference type="NCBI Taxonomy" id="2823264"/>
    <lineage>
        <taxon>Eukaryota</taxon>
        <taxon>Fungi</taxon>
        <taxon>Dikarya</taxon>
        <taxon>Basidiomycota</taxon>
        <taxon>Agaricomycotina</taxon>
        <taxon>Agaricomycetes</taxon>
        <taxon>Agaricomycetidae</taxon>
        <taxon>Agaricales</taxon>
        <taxon>Marasmiineae</taxon>
        <taxon>Omphalotaceae</taxon>
        <taxon>Collybiopsis</taxon>
    </lineage>
</organism>
<protein>
    <recommendedName>
        <fullName evidence="1">F-box domain-containing protein</fullName>
    </recommendedName>
</protein>
<dbReference type="InterPro" id="IPR001810">
    <property type="entry name" value="F-box_dom"/>
</dbReference>
<evidence type="ECO:0000313" key="2">
    <source>
        <dbReference type="EMBL" id="KAF5393897.1"/>
    </source>
</evidence>
<dbReference type="AlphaFoldDB" id="A0A8H5I2E3"/>
<evidence type="ECO:0000259" key="1">
    <source>
        <dbReference type="PROSITE" id="PS50181"/>
    </source>
</evidence>
<dbReference type="EMBL" id="JAACJN010000001">
    <property type="protein sequence ID" value="KAF5393897.1"/>
    <property type="molecule type" value="Genomic_DNA"/>
</dbReference>
<keyword evidence="3" id="KW-1185">Reference proteome</keyword>
<evidence type="ECO:0000313" key="3">
    <source>
        <dbReference type="Proteomes" id="UP000518752"/>
    </source>
</evidence>
<feature type="domain" description="F-box" evidence="1">
    <location>
        <begin position="1"/>
        <end position="45"/>
    </location>
</feature>
<gene>
    <name evidence="2" type="ORF">D9757_000216</name>
</gene>
<proteinExistence type="predicted"/>